<keyword evidence="9 12" id="KW-0408">Iron</keyword>
<keyword evidence="15" id="KW-1185">Reference proteome</keyword>
<evidence type="ECO:0000256" key="3">
    <source>
        <dbReference type="ARBA" id="ARBA00007244"/>
    </source>
</evidence>
<feature type="binding site" description="axial binding residue" evidence="12">
    <location>
        <position position="84"/>
    </location>
    <ligand>
        <name>heme</name>
        <dbReference type="ChEBI" id="CHEBI:30413"/>
        <note>ligand shared with second transmembrane subunit</note>
    </ligand>
    <ligandPart>
        <name>Fe</name>
        <dbReference type="ChEBI" id="CHEBI:18248"/>
    </ligandPart>
</feature>
<name>M2TDL3_9SPHN</name>
<dbReference type="RefSeq" id="WP_008599981.1">
    <property type="nucleotide sequence ID" value="NZ_AMRV01000001.1"/>
</dbReference>
<evidence type="ECO:0000256" key="9">
    <source>
        <dbReference type="ARBA" id="ARBA00023004"/>
    </source>
</evidence>
<comment type="similarity">
    <text evidence="3">Belongs to the cytochrome b560 family.</text>
</comment>
<proteinExistence type="inferred from homology"/>
<dbReference type="NCBIfam" id="TIGR02970">
    <property type="entry name" value="succ_dehyd_cytB"/>
    <property type="match status" value="1"/>
</dbReference>
<evidence type="ECO:0000256" key="10">
    <source>
        <dbReference type="ARBA" id="ARBA00023136"/>
    </source>
</evidence>
<dbReference type="Pfam" id="PF01127">
    <property type="entry name" value="Sdh_cyt"/>
    <property type="match status" value="1"/>
</dbReference>
<dbReference type="PIRSF" id="PIRSF000178">
    <property type="entry name" value="SDH_cyt_b560"/>
    <property type="match status" value="1"/>
</dbReference>
<dbReference type="PANTHER" id="PTHR10978">
    <property type="entry name" value="SUCCINATE DEHYDROGENASE CYTOCHROME B560 SUBUNIT"/>
    <property type="match status" value="1"/>
</dbReference>
<evidence type="ECO:0000256" key="12">
    <source>
        <dbReference type="PIRSR" id="PIRSR000178-1"/>
    </source>
</evidence>
<protein>
    <recommendedName>
        <fullName evidence="4">Succinate dehydrogenase cytochrome b556 subunit</fullName>
    </recommendedName>
</protein>
<evidence type="ECO:0000256" key="6">
    <source>
        <dbReference type="ARBA" id="ARBA00022692"/>
    </source>
</evidence>
<dbReference type="PROSITE" id="PS01000">
    <property type="entry name" value="SDH_CYT_1"/>
    <property type="match status" value="1"/>
</dbReference>
<evidence type="ECO:0000256" key="8">
    <source>
        <dbReference type="ARBA" id="ARBA00022989"/>
    </source>
</evidence>
<keyword evidence="5 12" id="KW-0349">Heme</keyword>
<organism evidence="14 15">
    <name type="scientific">Pacificimonas flava</name>
    <dbReference type="NCBI Taxonomy" id="1234595"/>
    <lineage>
        <taxon>Bacteria</taxon>
        <taxon>Pseudomonadati</taxon>
        <taxon>Pseudomonadota</taxon>
        <taxon>Alphaproteobacteria</taxon>
        <taxon>Sphingomonadales</taxon>
        <taxon>Sphingosinicellaceae</taxon>
        <taxon>Pacificimonas</taxon>
    </lineage>
</organism>
<keyword evidence="6 13" id="KW-0812">Transmembrane</keyword>
<dbReference type="GO" id="GO:0006099">
    <property type="term" value="P:tricarboxylic acid cycle"/>
    <property type="evidence" value="ECO:0007669"/>
    <property type="project" value="InterPro"/>
</dbReference>
<keyword evidence="8 13" id="KW-1133">Transmembrane helix</keyword>
<evidence type="ECO:0000256" key="2">
    <source>
        <dbReference type="ARBA" id="ARBA00004141"/>
    </source>
</evidence>
<dbReference type="InterPro" id="IPR014314">
    <property type="entry name" value="Succ_DH_cytb556"/>
</dbReference>
<dbReference type="CDD" id="cd03499">
    <property type="entry name" value="SQR_TypeC_SdhC"/>
    <property type="match status" value="1"/>
</dbReference>
<dbReference type="InterPro" id="IPR018495">
    <property type="entry name" value="Succ_DH_cyt_bsu_CS"/>
</dbReference>
<keyword evidence="10 13" id="KW-0472">Membrane</keyword>
<dbReference type="PANTHER" id="PTHR10978:SF5">
    <property type="entry name" value="SUCCINATE DEHYDROGENASE CYTOCHROME B560 SUBUNIT, MITOCHONDRIAL"/>
    <property type="match status" value="1"/>
</dbReference>
<evidence type="ECO:0000256" key="7">
    <source>
        <dbReference type="ARBA" id="ARBA00022723"/>
    </source>
</evidence>
<comment type="caution">
    <text evidence="14">The sequence shown here is derived from an EMBL/GenBank/DDBJ whole genome shotgun (WGS) entry which is preliminary data.</text>
</comment>
<dbReference type="GO" id="GO:0009055">
    <property type="term" value="F:electron transfer activity"/>
    <property type="evidence" value="ECO:0007669"/>
    <property type="project" value="InterPro"/>
</dbReference>
<comment type="subcellular location">
    <subcellularLocation>
        <location evidence="2">Membrane</location>
        <topology evidence="2">Multi-pass membrane protein</topology>
    </subcellularLocation>
</comment>
<gene>
    <name evidence="14" type="ORF">C725_0529</name>
</gene>
<evidence type="ECO:0000313" key="15">
    <source>
        <dbReference type="Proteomes" id="UP000011717"/>
    </source>
</evidence>
<dbReference type="PROSITE" id="PS01001">
    <property type="entry name" value="SDH_CYT_2"/>
    <property type="match status" value="1"/>
</dbReference>
<comment type="cofactor">
    <cofactor evidence="12">
        <name>heme</name>
        <dbReference type="ChEBI" id="CHEBI:30413"/>
    </cofactor>
    <text evidence="12">The heme is bound between the two transmembrane subunits.</text>
</comment>
<evidence type="ECO:0000256" key="4">
    <source>
        <dbReference type="ARBA" id="ARBA00020076"/>
    </source>
</evidence>
<evidence type="ECO:0000313" key="14">
    <source>
        <dbReference type="EMBL" id="EMD84599.1"/>
    </source>
</evidence>
<dbReference type="GO" id="GO:0046872">
    <property type="term" value="F:metal ion binding"/>
    <property type="evidence" value="ECO:0007669"/>
    <property type="project" value="UniProtKB-KW"/>
</dbReference>
<feature type="transmembrane region" description="Helical" evidence="13">
    <location>
        <begin position="61"/>
        <end position="82"/>
    </location>
</feature>
<evidence type="ECO:0000256" key="1">
    <source>
        <dbReference type="ARBA" id="ARBA00004050"/>
    </source>
</evidence>
<dbReference type="GO" id="GO:0005886">
    <property type="term" value="C:plasma membrane"/>
    <property type="evidence" value="ECO:0007669"/>
    <property type="project" value="TreeGrafter"/>
</dbReference>
<dbReference type="EMBL" id="AMRV01000001">
    <property type="protein sequence ID" value="EMD84599.1"/>
    <property type="molecule type" value="Genomic_DNA"/>
</dbReference>
<dbReference type="AlphaFoldDB" id="M2TDL3"/>
<feature type="transmembrane region" description="Helical" evidence="13">
    <location>
        <begin position="31"/>
        <end position="49"/>
    </location>
</feature>
<sequence length="130" mass="14063">MATRPQVRPLSPHLSIWRWRVHAITSITHRITGNGMAIVGGALFTWWLVAAASGPDAYMTFLAVARGPIGVIVGIGLTWAIFQHAASGVRHLGMDTGAGLSIERSKLSATLTWIFSIPATAAFWLFVLLR</sequence>
<dbReference type="InterPro" id="IPR000701">
    <property type="entry name" value="SuccDH_FuR_B_TM-su"/>
</dbReference>
<comment type="function">
    <text evidence="1">Membrane-anchoring subunit of succinate dehydrogenase (SDH).</text>
</comment>
<dbReference type="Gene3D" id="1.20.1300.10">
    <property type="entry name" value="Fumarate reductase/succinate dehydrogenase, transmembrane subunit"/>
    <property type="match status" value="1"/>
</dbReference>
<dbReference type="Proteomes" id="UP000011717">
    <property type="component" value="Unassembled WGS sequence"/>
</dbReference>
<comment type="subunit">
    <text evidence="11">Part of an enzyme complex containing four subunits: a flavoprotein, an iron-sulfur protein, plus two membrane-anchoring proteins, SdhC and SdhD. The complex can form homotrimers.</text>
</comment>
<feature type="transmembrane region" description="Helical" evidence="13">
    <location>
        <begin position="110"/>
        <end position="129"/>
    </location>
</feature>
<accession>M2TDL3</accession>
<evidence type="ECO:0000256" key="5">
    <source>
        <dbReference type="ARBA" id="ARBA00022617"/>
    </source>
</evidence>
<dbReference type="InterPro" id="IPR034804">
    <property type="entry name" value="SQR/QFR_C/D"/>
</dbReference>
<reference evidence="14 15" key="1">
    <citation type="journal article" date="2013" name="Genome Announc.">
        <title>Draft Genome Sequence of Strain JLT2015T, Belonging to the Family Sphingomonadaceae of the Alphaproteobacteria.</title>
        <authorList>
            <person name="Tang K."/>
            <person name="Liu K."/>
            <person name="Li S."/>
            <person name="Jiao N."/>
        </authorList>
    </citation>
    <scope>NUCLEOTIDE SEQUENCE [LARGE SCALE GENOMIC DNA]</scope>
    <source>
        <strain evidence="14 15">JLT2015</strain>
    </source>
</reference>
<keyword evidence="7 12" id="KW-0479">Metal-binding</keyword>
<dbReference type="SUPFAM" id="SSF81343">
    <property type="entry name" value="Fumarate reductase respiratory complex transmembrane subunits"/>
    <property type="match status" value="1"/>
</dbReference>
<dbReference type="OrthoDB" id="9799441at2"/>
<evidence type="ECO:0000256" key="13">
    <source>
        <dbReference type="SAM" id="Phobius"/>
    </source>
</evidence>
<evidence type="ECO:0000256" key="11">
    <source>
        <dbReference type="ARBA" id="ARBA00025912"/>
    </source>
</evidence>